<evidence type="ECO:0000259" key="2">
    <source>
        <dbReference type="Pfam" id="PF01433"/>
    </source>
</evidence>
<dbReference type="Pfam" id="PF12730">
    <property type="entry name" value="ABC2_membrane_4"/>
    <property type="match status" value="1"/>
</dbReference>
<dbReference type="RefSeq" id="WP_014267621.1">
    <property type="nucleotide sequence ID" value="NC_016631.1"/>
</dbReference>
<sequence length="1212" mass="138868">MKLFWEFFSFELKVRLKSLSTYVYFAMWFFFSFLSVAAEDFITTGNGKQLLNGPFSNTILYMFFTLFGTIVIAAIFGTSVLRDFQRDTFQLIFTKPITKFAYLGGRWAGSFVTCVFVFSGIVFGEAIGSLMPWADHTRIVSGHAWWYLQPFLSIVVVQIFFLGSIFFLVAALSRKIVIVYLQGIAVLMIYLLLQAVFDATRSLEHFWSGILDPIGLQLASVIARYWTVAEKNSQLFSWSAHVGNGVFLYNRLLWIAVGFVSLGAVYLFFPMSVEALTAKSQGRRAAKAKREEESELQPRRSLVAAQMPSVQQNFGSGLWFTQLVSMTRLRISNITHELLFWALGVLIAFFALVNGYFAGHAQETNVWPVTFLMLQSVENTAVILLFVVATIYAGELVWRERDTRFAGIHDALPMRETTDWLSKFFALAFVEVVLLLVVMACGILMQTFSGFHQYDLLQYFKELFLIVFPSVMGIALLAFFVQTVVSNKFLGHAIVLGVFIMQPILNRWNIENSLLVPTQSPPYSYSDMNGYGHFVAALAWSTVYWTSIFAFLAVLSIALARRGAEDSWRARWGQARHRLPGLTPALGLFVLLVIGSGSWYFYNTHVLNTFYTQKQLRDFQAQYERDFKKYERFPQPKITSVDANIDLDPYHRSFSGTGHFVLQNKTPNPIQQIHITDQRQSVADVQFDRPFHHISSSFRDLYSIYQLETPLAPGEKLNMTFKVGYQSHGFRDGGERPELAYSGMFFDSSYFPTIGYSNDVEIDDPRRRREEKLPLLEDLPPRGDSLGSVTNLFTPTSDWISYRTTVSTPDDQIALAPGYLQRDWYQNDRHYFSYDMGDVKILDFFSYISGRYTVKKENYKGTSIEVYYDYHHPWDVDDMMQGARAGLDYYQANYSPFQYKQFRIIEFPRYRSFAQSFSNTSPFTETFFLSRVLNPKKDIDFTYFVTAHELAHQWWAHQLIGGRVAGSNMMSESLAEYSALRVAQKKYGDAQMHRFLSHELDGYLRGRSGETRKEPPLGQVQRESYVWYQKGSLILYALSDYIGEDKLNLALHNFLMQYRYANADDSQSGPYPDTRMLEAALRAQTPADLQYFIDDSFEKITLYDNKTIQATSQKTSDGKYKVTLVVEGKKAYADGNGVETPAFLNDLIDVGVFSGKKDEEKPLSVRKERITGGRQTFEFLVDEPPTRAGIDPYNKLIDRNLDDNSTDVVNQK</sequence>
<dbReference type="Pfam" id="PF01433">
    <property type="entry name" value="Peptidase_M1"/>
    <property type="match status" value="1"/>
</dbReference>
<gene>
    <name evidence="3" type="ordered locus">AciX8_4478</name>
</gene>
<dbReference type="STRING" id="682795.AciX8_4478"/>
<feature type="transmembrane region" description="Helical" evidence="1">
    <location>
        <begin position="581"/>
        <end position="602"/>
    </location>
</feature>
<protein>
    <recommendedName>
        <fullName evidence="2">Peptidase M1 membrane alanine aminopeptidase domain-containing protein</fullName>
    </recommendedName>
</protein>
<feature type="transmembrane region" description="Helical" evidence="1">
    <location>
        <begin position="379"/>
        <end position="398"/>
    </location>
</feature>
<feature type="transmembrane region" description="Helical" evidence="1">
    <location>
        <begin position="21"/>
        <end position="38"/>
    </location>
</feature>
<dbReference type="Proteomes" id="UP000007113">
    <property type="component" value="Chromosome"/>
</dbReference>
<feature type="transmembrane region" description="Helical" evidence="1">
    <location>
        <begin position="463"/>
        <end position="482"/>
    </location>
</feature>
<keyword evidence="1" id="KW-0812">Transmembrane</keyword>
<feature type="transmembrane region" description="Helical" evidence="1">
    <location>
        <begin position="424"/>
        <end position="451"/>
    </location>
</feature>
<keyword evidence="4" id="KW-1185">Reference proteome</keyword>
<dbReference type="KEGG" id="gma:AciX8_4478"/>
<reference evidence="3 4" key="1">
    <citation type="submission" date="2011-11" db="EMBL/GenBank/DDBJ databases">
        <title>Complete sequence of Granulicella mallensis MP5ACTX8.</title>
        <authorList>
            <consortium name="US DOE Joint Genome Institute"/>
            <person name="Lucas S."/>
            <person name="Copeland A."/>
            <person name="Lapidus A."/>
            <person name="Cheng J.-F."/>
            <person name="Goodwin L."/>
            <person name="Pitluck S."/>
            <person name="Peters L."/>
            <person name="Lu M."/>
            <person name="Detter J.C."/>
            <person name="Han C."/>
            <person name="Tapia R."/>
            <person name="Land M."/>
            <person name="Hauser L."/>
            <person name="Kyrpides N."/>
            <person name="Ivanova N."/>
            <person name="Mikhailova N."/>
            <person name="Pagani I."/>
            <person name="Rawat S."/>
            <person name="Mannisto M."/>
            <person name="Haggblom M."/>
            <person name="Woyke T."/>
        </authorList>
    </citation>
    <scope>NUCLEOTIDE SEQUENCE [LARGE SCALE GENOMIC DNA]</scope>
    <source>
        <strain evidence="4">ATCC BAA-1857 / DSM 23137 / MP5ACTX8</strain>
    </source>
</reference>
<feature type="transmembrane region" description="Helical" evidence="1">
    <location>
        <begin position="530"/>
        <end position="560"/>
    </location>
</feature>
<feature type="transmembrane region" description="Helical" evidence="1">
    <location>
        <begin position="58"/>
        <end position="81"/>
    </location>
</feature>
<name>G8NUY0_GRAMM</name>
<evidence type="ECO:0000313" key="3">
    <source>
        <dbReference type="EMBL" id="AEU38750.1"/>
    </source>
</evidence>
<feature type="transmembrane region" description="Helical" evidence="1">
    <location>
        <begin position="177"/>
        <end position="197"/>
    </location>
</feature>
<keyword evidence="1" id="KW-1133">Transmembrane helix</keyword>
<feature type="transmembrane region" description="Helical" evidence="1">
    <location>
        <begin position="144"/>
        <end position="170"/>
    </location>
</feature>
<dbReference type="SUPFAM" id="SSF55486">
    <property type="entry name" value="Metalloproteases ('zincins'), catalytic domain"/>
    <property type="match status" value="1"/>
</dbReference>
<evidence type="ECO:0000256" key="1">
    <source>
        <dbReference type="SAM" id="Phobius"/>
    </source>
</evidence>
<evidence type="ECO:0000313" key="4">
    <source>
        <dbReference type="Proteomes" id="UP000007113"/>
    </source>
</evidence>
<feature type="transmembrane region" description="Helical" evidence="1">
    <location>
        <begin position="252"/>
        <end position="269"/>
    </location>
</feature>
<dbReference type="eggNOG" id="COG1277">
    <property type="taxonomic scope" value="Bacteria"/>
</dbReference>
<keyword evidence="1" id="KW-0472">Membrane</keyword>
<dbReference type="InterPro" id="IPR027268">
    <property type="entry name" value="Peptidase_M4/M1_CTD_sf"/>
</dbReference>
<organism evidence="3 4">
    <name type="scientific">Granulicella mallensis (strain ATCC BAA-1857 / DSM 23137 / MP5ACTX8)</name>
    <dbReference type="NCBI Taxonomy" id="682795"/>
    <lineage>
        <taxon>Bacteria</taxon>
        <taxon>Pseudomonadati</taxon>
        <taxon>Acidobacteriota</taxon>
        <taxon>Terriglobia</taxon>
        <taxon>Terriglobales</taxon>
        <taxon>Acidobacteriaceae</taxon>
        <taxon>Granulicella</taxon>
    </lineage>
</organism>
<dbReference type="InterPro" id="IPR014782">
    <property type="entry name" value="Peptidase_M1_dom"/>
</dbReference>
<feature type="transmembrane region" description="Helical" evidence="1">
    <location>
        <begin position="489"/>
        <end position="510"/>
    </location>
</feature>
<dbReference type="HOGENOM" id="CLU_007999_0_0_0"/>
<dbReference type="OrthoDB" id="100605at2"/>
<dbReference type="eggNOG" id="COG0308">
    <property type="taxonomic scope" value="Bacteria"/>
</dbReference>
<feature type="transmembrane region" description="Helical" evidence="1">
    <location>
        <begin position="338"/>
        <end position="359"/>
    </location>
</feature>
<dbReference type="EMBL" id="CP003130">
    <property type="protein sequence ID" value="AEU38750.1"/>
    <property type="molecule type" value="Genomic_DNA"/>
</dbReference>
<dbReference type="Gene3D" id="1.10.390.10">
    <property type="entry name" value="Neutral Protease Domain 2"/>
    <property type="match status" value="1"/>
</dbReference>
<feature type="domain" description="Peptidase M1 membrane alanine aminopeptidase" evidence="2">
    <location>
        <begin position="887"/>
        <end position="1065"/>
    </location>
</feature>
<dbReference type="GO" id="GO:0008270">
    <property type="term" value="F:zinc ion binding"/>
    <property type="evidence" value="ECO:0007669"/>
    <property type="project" value="InterPro"/>
</dbReference>
<accession>G8NUY0</accession>
<dbReference type="GO" id="GO:0008237">
    <property type="term" value="F:metallopeptidase activity"/>
    <property type="evidence" value="ECO:0007669"/>
    <property type="project" value="InterPro"/>
</dbReference>
<dbReference type="AlphaFoldDB" id="G8NUY0"/>
<proteinExistence type="predicted"/>
<feature type="transmembrane region" description="Helical" evidence="1">
    <location>
        <begin position="102"/>
        <end position="124"/>
    </location>
</feature>